<dbReference type="eggNOG" id="ENOG502RV5I">
    <property type="taxonomic scope" value="Eukaryota"/>
</dbReference>
<dbReference type="KEGG" id="bze:COCCADRAFT_84620"/>
<dbReference type="GO" id="GO:0000324">
    <property type="term" value="C:fungal-type vacuole"/>
    <property type="evidence" value="ECO:0007669"/>
    <property type="project" value="TreeGrafter"/>
</dbReference>
<evidence type="ECO:0000259" key="4">
    <source>
        <dbReference type="PROSITE" id="PS51767"/>
    </source>
</evidence>
<dbReference type="Gene3D" id="2.40.70.10">
    <property type="entry name" value="Acid Proteases"/>
    <property type="match status" value="2"/>
</dbReference>
<dbReference type="PANTHER" id="PTHR47966">
    <property type="entry name" value="BETA-SITE APP-CLEAVING ENZYME, ISOFORM A-RELATED"/>
    <property type="match status" value="1"/>
</dbReference>
<dbReference type="OrthoDB" id="4074350at2759"/>
<sequence length="564" mass="62445">MSSVEAQRAAATAAPISFAPSQYFEGDDGKWSTFVVRVGTPEQSFRVLPSTVSSETLLPMAGACKDDEHMSTVSLVPKDCAFSRGAELYQGRTNNGFQANLSSTWHEIGIYQTTNREELGYNASGLYGLDNLGLMIANSGGPTLENQTIGAVVNPRLWVGRLGMDVKPSNFSDFANPQRSLIKTLHEDGHIPSLSYGYTAGAYYKQPNVYGSLTYGGYDQSRFVPNNVTFPFDANDSRKPSLKIQTIIGQNLAGETISLQEEVVPYMLVDFAEPHIWLPVPTCDRFAKAFNLTYDNSTDLYLVDYSAHAKLVESNPKITFGLGQTASDPSGRVNIVLPYSAFDQQASYPIYENATNYFPIRRAYNETQYTLGRTFFQEAYIKIDYDRENFSIHQALFPTSGDKQEVVPVFSPREISNLKSRRSLSKGAIAGIAIGSILFLAIASFLGLWVCRKRRKTRAPQQPTVEDPSIECEGQSRVETEGAAVFEKDGLPCAEMEGHIFPELYAPQPLTENDIPVIQITKVDLSPVYELCESTDSRSLSGGESEAGILEERLRPHRTQYEET</sequence>
<dbReference type="GO" id="GO:0006508">
    <property type="term" value="P:proteolysis"/>
    <property type="evidence" value="ECO:0007669"/>
    <property type="project" value="InterPro"/>
</dbReference>
<feature type="region of interest" description="Disordered" evidence="2">
    <location>
        <begin position="535"/>
        <end position="564"/>
    </location>
</feature>
<dbReference type="AlphaFoldDB" id="W6YED0"/>
<feature type="compositionally biased region" description="Basic and acidic residues" evidence="2">
    <location>
        <begin position="550"/>
        <end position="564"/>
    </location>
</feature>
<comment type="similarity">
    <text evidence="1">Belongs to the peptidase A1 family.</text>
</comment>
<organism evidence="5 6">
    <name type="scientific">Cochliobolus carbonum (strain 26-R-13)</name>
    <name type="common">Maize leaf spot fungus</name>
    <name type="synonym">Bipolaris zeicola</name>
    <dbReference type="NCBI Taxonomy" id="930089"/>
    <lineage>
        <taxon>Eukaryota</taxon>
        <taxon>Fungi</taxon>
        <taxon>Dikarya</taxon>
        <taxon>Ascomycota</taxon>
        <taxon>Pezizomycotina</taxon>
        <taxon>Dothideomycetes</taxon>
        <taxon>Pleosporomycetidae</taxon>
        <taxon>Pleosporales</taxon>
        <taxon>Pleosporineae</taxon>
        <taxon>Pleosporaceae</taxon>
        <taxon>Bipolaris</taxon>
    </lineage>
</organism>
<evidence type="ECO:0000256" key="2">
    <source>
        <dbReference type="SAM" id="MobiDB-lite"/>
    </source>
</evidence>
<gene>
    <name evidence="5" type="ORF">COCCADRAFT_84620</name>
</gene>
<keyword evidence="3" id="KW-0812">Transmembrane</keyword>
<dbReference type="GeneID" id="19151800"/>
<reference evidence="5 6" key="1">
    <citation type="journal article" date="2013" name="PLoS Genet.">
        <title>Comparative genome structure, secondary metabolite, and effector coding capacity across Cochliobolus pathogens.</title>
        <authorList>
            <person name="Condon B.J."/>
            <person name="Leng Y."/>
            <person name="Wu D."/>
            <person name="Bushley K.E."/>
            <person name="Ohm R.A."/>
            <person name="Otillar R."/>
            <person name="Martin J."/>
            <person name="Schackwitz W."/>
            <person name="Grimwood J."/>
            <person name="MohdZainudin N."/>
            <person name="Xue C."/>
            <person name="Wang R."/>
            <person name="Manning V.A."/>
            <person name="Dhillon B."/>
            <person name="Tu Z.J."/>
            <person name="Steffenson B.J."/>
            <person name="Salamov A."/>
            <person name="Sun H."/>
            <person name="Lowry S."/>
            <person name="LaButti K."/>
            <person name="Han J."/>
            <person name="Copeland A."/>
            <person name="Lindquist E."/>
            <person name="Barry K."/>
            <person name="Schmutz J."/>
            <person name="Baker S.E."/>
            <person name="Ciuffetti L.M."/>
            <person name="Grigoriev I.V."/>
            <person name="Zhong S."/>
            <person name="Turgeon B.G."/>
        </authorList>
    </citation>
    <scope>NUCLEOTIDE SEQUENCE [LARGE SCALE GENOMIC DNA]</scope>
    <source>
        <strain evidence="5 6">26-R-13</strain>
    </source>
</reference>
<dbReference type="GO" id="GO:0004190">
    <property type="term" value="F:aspartic-type endopeptidase activity"/>
    <property type="evidence" value="ECO:0007669"/>
    <property type="project" value="InterPro"/>
</dbReference>
<evidence type="ECO:0000313" key="5">
    <source>
        <dbReference type="EMBL" id="EUC37837.1"/>
    </source>
</evidence>
<evidence type="ECO:0000256" key="3">
    <source>
        <dbReference type="SAM" id="Phobius"/>
    </source>
</evidence>
<dbReference type="HOGENOM" id="CLU_009988_3_1_1"/>
<proteinExistence type="inferred from homology"/>
<name>W6YED0_COCC2</name>
<dbReference type="InterPro" id="IPR001461">
    <property type="entry name" value="Aspartic_peptidase_A1"/>
</dbReference>
<accession>W6YED0</accession>
<dbReference type="Pfam" id="PF00026">
    <property type="entry name" value="Asp"/>
    <property type="match status" value="1"/>
</dbReference>
<dbReference type="EMBL" id="KI964547">
    <property type="protein sequence ID" value="EUC37837.1"/>
    <property type="molecule type" value="Genomic_DNA"/>
</dbReference>
<dbReference type="RefSeq" id="XP_007707861.1">
    <property type="nucleotide sequence ID" value="XM_007709671.1"/>
</dbReference>
<evidence type="ECO:0000256" key="1">
    <source>
        <dbReference type="ARBA" id="ARBA00007447"/>
    </source>
</evidence>
<dbReference type="STRING" id="930089.W6YED0"/>
<evidence type="ECO:0000313" key="6">
    <source>
        <dbReference type="Proteomes" id="UP000053841"/>
    </source>
</evidence>
<dbReference type="PANTHER" id="PTHR47966:SF51">
    <property type="entry name" value="BETA-SITE APP-CLEAVING ENZYME, ISOFORM A-RELATED"/>
    <property type="match status" value="1"/>
</dbReference>
<keyword evidence="3" id="KW-0472">Membrane</keyword>
<feature type="transmembrane region" description="Helical" evidence="3">
    <location>
        <begin position="428"/>
        <end position="451"/>
    </location>
</feature>
<dbReference type="InterPro" id="IPR033121">
    <property type="entry name" value="PEPTIDASE_A1"/>
</dbReference>
<dbReference type="Proteomes" id="UP000053841">
    <property type="component" value="Unassembled WGS sequence"/>
</dbReference>
<dbReference type="PRINTS" id="PR00792">
    <property type="entry name" value="PEPSIN"/>
</dbReference>
<dbReference type="SUPFAM" id="SSF50630">
    <property type="entry name" value="Acid proteases"/>
    <property type="match status" value="1"/>
</dbReference>
<dbReference type="InterPro" id="IPR021109">
    <property type="entry name" value="Peptidase_aspartic_dom_sf"/>
</dbReference>
<dbReference type="PROSITE" id="PS51767">
    <property type="entry name" value="PEPTIDASE_A1"/>
    <property type="match status" value="1"/>
</dbReference>
<keyword evidence="6" id="KW-1185">Reference proteome</keyword>
<feature type="domain" description="Peptidase A1" evidence="4">
    <location>
        <begin position="32"/>
        <end position="393"/>
    </location>
</feature>
<protein>
    <recommendedName>
        <fullName evidence="4">Peptidase A1 domain-containing protein</fullName>
    </recommendedName>
</protein>
<keyword evidence="3" id="KW-1133">Transmembrane helix</keyword>